<feature type="transmembrane region" description="Helical" evidence="1">
    <location>
        <begin position="16"/>
        <end position="36"/>
    </location>
</feature>
<dbReference type="AlphaFoldDB" id="A0A4R5KJ54"/>
<feature type="transmembrane region" description="Helical" evidence="1">
    <location>
        <begin position="110"/>
        <end position="131"/>
    </location>
</feature>
<dbReference type="RefSeq" id="WP_133232491.1">
    <property type="nucleotide sequence ID" value="NZ_SMRT01000012.1"/>
</dbReference>
<dbReference type="EMBL" id="SMRT01000012">
    <property type="protein sequence ID" value="TDF94818.1"/>
    <property type="molecule type" value="Genomic_DNA"/>
</dbReference>
<proteinExistence type="predicted"/>
<evidence type="ECO:0000313" key="4">
    <source>
        <dbReference type="Proteomes" id="UP000295636"/>
    </source>
</evidence>
<reference evidence="3 4" key="1">
    <citation type="submission" date="2019-03" db="EMBL/GenBank/DDBJ databases">
        <title>This is whole genome sequence of Paenibacillus sp MS74 strain.</title>
        <authorList>
            <person name="Trinh H.N."/>
        </authorList>
    </citation>
    <scope>NUCLEOTIDE SEQUENCE [LARGE SCALE GENOMIC DNA]</scope>
    <source>
        <strain evidence="3 4">MS74</strain>
    </source>
</reference>
<feature type="domain" description="DUF1648" evidence="2">
    <location>
        <begin position="23"/>
        <end position="68"/>
    </location>
</feature>
<feature type="transmembrane region" description="Helical" evidence="1">
    <location>
        <begin position="56"/>
        <end position="79"/>
    </location>
</feature>
<keyword evidence="4" id="KW-1185">Reference proteome</keyword>
<keyword evidence="1" id="KW-0472">Membrane</keyword>
<organism evidence="3 4">
    <name type="scientific">Paenibacillus piri</name>
    <dbReference type="NCBI Taxonomy" id="2547395"/>
    <lineage>
        <taxon>Bacteria</taxon>
        <taxon>Bacillati</taxon>
        <taxon>Bacillota</taxon>
        <taxon>Bacilli</taxon>
        <taxon>Bacillales</taxon>
        <taxon>Paenibacillaceae</taxon>
        <taxon>Paenibacillus</taxon>
    </lineage>
</organism>
<evidence type="ECO:0000256" key="1">
    <source>
        <dbReference type="SAM" id="Phobius"/>
    </source>
</evidence>
<keyword evidence="1" id="KW-1133">Transmembrane helix</keyword>
<dbReference type="Pfam" id="PF07853">
    <property type="entry name" value="DUF1648"/>
    <property type="match status" value="1"/>
</dbReference>
<dbReference type="Proteomes" id="UP000295636">
    <property type="component" value="Unassembled WGS sequence"/>
</dbReference>
<evidence type="ECO:0000313" key="3">
    <source>
        <dbReference type="EMBL" id="TDF94818.1"/>
    </source>
</evidence>
<gene>
    <name evidence="3" type="ORF">E1757_22980</name>
</gene>
<sequence>MNRPKLTIPRTKTEMVHDLISVIVIAASFVYIFMMWPELPSRVPIHFNAVGEVDNWGGKGSVFVLPAVSVIIYIGLAILSRFPHVFNYTVEITEKNANAQYKNARLMLSWIKIEIVLLFGFLLWKTIQAAIETSNRIGMQFLLFICIFIVTIAYFVYRTVRLK</sequence>
<comment type="caution">
    <text evidence="3">The sequence shown here is derived from an EMBL/GenBank/DDBJ whole genome shotgun (WGS) entry which is preliminary data.</text>
</comment>
<feature type="transmembrane region" description="Helical" evidence="1">
    <location>
        <begin position="137"/>
        <end position="157"/>
    </location>
</feature>
<keyword evidence="1" id="KW-0812">Transmembrane</keyword>
<accession>A0A4R5KJ54</accession>
<name>A0A4R5KJ54_9BACL</name>
<dbReference type="OrthoDB" id="9808690at2"/>
<protein>
    <submittedName>
        <fullName evidence="3">DUF1648 domain-containing protein</fullName>
    </submittedName>
</protein>
<dbReference type="InterPro" id="IPR012867">
    <property type="entry name" value="DUF1648"/>
</dbReference>
<evidence type="ECO:0000259" key="2">
    <source>
        <dbReference type="Pfam" id="PF07853"/>
    </source>
</evidence>